<organism evidence="1 2">
    <name type="scientific">Mucilaginibacter angelicae</name>
    <dbReference type="NCBI Taxonomy" id="869718"/>
    <lineage>
        <taxon>Bacteria</taxon>
        <taxon>Pseudomonadati</taxon>
        <taxon>Bacteroidota</taxon>
        <taxon>Sphingobacteriia</taxon>
        <taxon>Sphingobacteriales</taxon>
        <taxon>Sphingobacteriaceae</taxon>
        <taxon>Mucilaginibacter</taxon>
    </lineage>
</organism>
<name>A0ABV6LGU0_9SPHI</name>
<dbReference type="EMBL" id="JBHLTS010000079">
    <property type="protein sequence ID" value="MFC0518658.1"/>
    <property type="molecule type" value="Genomic_DNA"/>
</dbReference>
<comment type="caution">
    <text evidence="1">The sequence shown here is derived from an EMBL/GenBank/DDBJ whole genome shotgun (WGS) entry which is preliminary data.</text>
</comment>
<gene>
    <name evidence="1" type="ORF">ACFFGT_30870</name>
</gene>
<proteinExistence type="predicted"/>
<dbReference type="Proteomes" id="UP001589828">
    <property type="component" value="Unassembled WGS sequence"/>
</dbReference>
<evidence type="ECO:0000313" key="2">
    <source>
        <dbReference type="Proteomes" id="UP001589828"/>
    </source>
</evidence>
<protein>
    <submittedName>
        <fullName evidence="1">Uncharacterized protein</fullName>
    </submittedName>
</protein>
<reference evidence="1 2" key="1">
    <citation type="submission" date="2024-09" db="EMBL/GenBank/DDBJ databases">
        <authorList>
            <person name="Sun Q."/>
            <person name="Mori K."/>
        </authorList>
    </citation>
    <scope>NUCLEOTIDE SEQUENCE [LARGE SCALE GENOMIC DNA]</scope>
    <source>
        <strain evidence="1 2">NCAIM B.02415</strain>
    </source>
</reference>
<evidence type="ECO:0000313" key="1">
    <source>
        <dbReference type="EMBL" id="MFC0518658.1"/>
    </source>
</evidence>
<dbReference type="RefSeq" id="WP_377026370.1">
    <property type="nucleotide sequence ID" value="NZ_JBHLTS010000079.1"/>
</dbReference>
<keyword evidence="2" id="KW-1185">Reference proteome</keyword>
<sequence>MSLIEVSLFLCAIILAVSGPRKIKKKGNKTDPDAHTHSAYRVTPNGRLEYVETDN</sequence>
<accession>A0ABV6LGU0</accession>